<dbReference type="GO" id="GO:0004521">
    <property type="term" value="F:RNA endonuclease activity"/>
    <property type="evidence" value="ECO:0007669"/>
    <property type="project" value="TreeGrafter"/>
</dbReference>
<comment type="caution">
    <text evidence="1">The sequence shown here is derived from an EMBL/GenBank/DDBJ whole genome shotgun (WGS) entry which is preliminary data.</text>
</comment>
<dbReference type="PANTHER" id="PTHR33988:SF3">
    <property type="entry name" value="ENDORIBONUCLEASE TOXIN CHPB-RELATED"/>
    <property type="match status" value="1"/>
</dbReference>
<reference evidence="1 2" key="1">
    <citation type="journal article" date="2016" name="Nat. Commun.">
        <title>Thousands of microbial genomes shed light on interconnected biogeochemical processes in an aquifer system.</title>
        <authorList>
            <person name="Anantharaman K."/>
            <person name="Brown C.T."/>
            <person name="Hug L.A."/>
            <person name="Sharon I."/>
            <person name="Castelle C.J."/>
            <person name="Probst A.J."/>
            <person name="Thomas B.C."/>
            <person name="Singh A."/>
            <person name="Wilkins M.J."/>
            <person name="Karaoz U."/>
            <person name="Brodie E.L."/>
            <person name="Williams K.H."/>
            <person name="Hubbard S.S."/>
            <person name="Banfield J.F."/>
        </authorList>
    </citation>
    <scope>NUCLEOTIDE SEQUENCE [LARGE SCALE GENOMIC DNA]</scope>
</reference>
<name>A0A1G2KV92_9BACT</name>
<dbReference type="EMBL" id="MHQM01000028">
    <property type="protein sequence ID" value="OHA03360.1"/>
    <property type="molecule type" value="Genomic_DNA"/>
</dbReference>
<protein>
    <submittedName>
        <fullName evidence="1">mRNA-degrading endonuclease</fullName>
    </submittedName>
</protein>
<dbReference type="Proteomes" id="UP000178510">
    <property type="component" value="Unassembled WGS sequence"/>
</dbReference>
<dbReference type="InterPro" id="IPR011067">
    <property type="entry name" value="Plasmid_toxin/cell-grow_inhib"/>
</dbReference>
<dbReference type="GO" id="GO:0006402">
    <property type="term" value="P:mRNA catabolic process"/>
    <property type="evidence" value="ECO:0007669"/>
    <property type="project" value="TreeGrafter"/>
</dbReference>
<dbReference type="Pfam" id="PF02452">
    <property type="entry name" value="PemK_toxin"/>
    <property type="match status" value="1"/>
</dbReference>
<dbReference type="STRING" id="1802274.A3J58_01315"/>
<keyword evidence="1" id="KW-0255">Endonuclease</keyword>
<organism evidence="1 2">
    <name type="scientific">Candidatus Sungbacteria bacterium RIFCSPHIGHO2_02_FULL_52_23</name>
    <dbReference type="NCBI Taxonomy" id="1802274"/>
    <lineage>
        <taxon>Bacteria</taxon>
        <taxon>Candidatus Sungiibacteriota</taxon>
    </lineage>
</organism>
<dbReference type="NCBIfam" id="NF007386">
    <property type="entry name" value="PRK09907.1"/>
    <property type="match status" value="1"/>
</dbReference>
<dbReference type="AlphaFoldDB" id="A0A1G2KV92"/>
<keyword evidence="1" id="KW-0378">Hydrolase</keyword>
<accession>A0A1G2KV92</accession>
<proteinExistence type="predicted"/>
<dbReference type="GO" id="GO:0003677">
    <property type="term" value="F:DNA binding"/>
    <property type="evidence" value="ECO:0007669"/>
    <property type="project" value="InterPro"/>
</dbReference>
<gene>
    <name evidence="1" type="ORF">A3J58_01315</name>
</gene>
<dbReference type="PANTHER" id="PTHR33988">
    <property type="entry name" value="ENDORIBONUCLEASE MAZF-RELATED"/>
    <property type="match status" value="1"/>
</dbReference>
<dbReference type="SUPFAM" id="SSF50118">
    <property type="entry name" value="Cell growth inhibitor/plasmid maintenance toxic component"/>
    <property type="match status" value="1"/>
</dbReference>
<dbReference type="Gene3D" id="2.30.30.110">
    <property type="match status" value="1"/>
</dbReference>
<dbReference type="InterPro" id="IPR003477">
    <property type="entry name" value="PemK-like"/>
</dbReference>
<sequence>MVSKSLYIPDRGDIAWINFDPQSGREQAKRRPAIVLSPRPYNEKTGLAIVCPITAHAKGYPFEVRIHGGKTNGVVLSDHIRSVDWRTRRAAFIQKAHSVCITEIQNKILRLLTG</sequence>
<keyword evidence="1" id="KW-0540">Nuclease</keyword>
<evidence type="ECO:0000313" key="1">
    <source>
        <dbReference type="EMBL" id="OHA03360.1"/>
    </source>
</evidence>
<evidence type="ECO:0000313" key="2">
    <source>
        <dbReference type="Proteomes" id="UP000178510"/>
    </source>
</evidence>
<dbReference type="GO" id="GO:0016075">
    <property type="term" value="P:rRNA catabolic process"/>
    <property type="evidence" value="ECO:0007669"/>
    <property type="project" value="TreeGrafter"/>
</dbReference>